<dbReference type="Gene3D" id="1.10.10.200">
    <property type="match status" value="1"/>
</dbReference>
<protein>
    <submittedName>
        <fullName evidence="6">DUF28-domain-containing protein</fullName>
    </submittedName>
</protein>
<organism evidence="6 7">
    <name type="scientific">Rickenella mellea</name>
    <dbReference type="NCBI Taxonomy" id="50990"/>
    <lineage>
        <taxon>Eukaryota</taxon>
        <taxon>Fungi</taxon>
        <taxon>Dikarya</taxon>
        <taxon>Basidiomycota</taxon>
        <taxon>Agaricomycotina</taxon>
        <taxon>Agaricomycetes</taxon>
        <taxon>Hymenochaetales</taxon>
        <taxon>Rickenellaceae</taxon>
        <taxon>Rickenella</taxon>
    </lineage>
</organism>
<dbReference type="Gene3D" id="3.30.70.980">
    <property type="match status" value="2"/>
</dbReference>
<dbReference type="InterPro" id="IPR049083">
    <property type="entry name" value="TACO1_YebC_N"/>
</dbReference>
<sequence length="266" mass="28644">MRTAIFSARRWFSSSISIQSGHNKWSKIKDRKGANDVKKSNVFAKASRDIAVAVRNGGSANPELNAALATALRKAKASGVPKDNVEKALTRAGGGKGRDAQGSTTYEAMVAGSVGVVIECLTDNATRTSKRMREILGEYNGRLSPVGFLFQRKGLIRVAVEDNEEQFERLWETAVEAGAEDVEKSLEVDGATGVEIIGPPNLLHGITAAVSESGFANHILASELIYRRNPEGAVSEVDEESAQMVGRLVGSLEENEDVLRVWTTVD</sequence>
<proteinExistence type="inferred from homology"/>
<dbReference type="STRING" id="50990.A0A4Y7QIH6"/>
<dbReference type="InterPro" id="IPR017856">
    <property type="entry name" value="Integrase-like_N"/>
</dbReference>
<evidence type="ECO:0000256" key="3">
    <source>
        <dbReference type="SAM" id="MobiDB-lite"/>
    </source>
</evidence>
<keyword evidence="7" id="KW-1185">Reference proteome</keyword>
<comment type="subcellular location">
    <subcellularLocation>
        <location evidence="1">Mitochondrion</location>
    </subcellularLocation>
</comment>
<dbReference type="EMBL" id="ML170159">
    <property type="protein sequence ID" value="TDL27437.1"/>
    <property type="molecule type" value="Genomic_DNA"/>
</dbReference>
<reference evidence="6 7" key="1">
    <citation type="submission" date="2018-06" db="EMBL/GenBank/DDBJ databases">
        <title>A transcriptomic atlas of mushroom development highlights an independent origin of complex multicellularity.</title>
        <authorList>
            <consortium name="DOE Joint Genome Institute"/>
            <person name="Krizsan K."/>
            <person name="Almasi E."/>
            <person name="Merenyi Z."/>
            <person name="Sahu N."/>
            <person name="Viragh M."/>
            <person name="Koszo T."/>
            <person name="Mondo S."/>
            <person name="Kiss B."/>
            <person name="Balint B."/>
            <person name="Kues U."/>
            <person name="Barry K."/>
            <person name="Hegedus J.C."/>
            <person name="Henrissat B."/>
            <person name="Johnson J."/>
            <person name="Lipzen A."/>
            <person name="Ohm R."/>
            <person name="Nagy I."/>
            <person name="Pangilinan J."/>
            <person name="Yan J."/>
            <person name="Xiong Y."/>
            <person name="Grigoriev I.V."/>
            <person name="Hibbett D.S."/>
            <person name="Nagy L.G."/>
        </authorList>
    </citation>
    <scope>NUCLEOTIDE SEQUENCE [LARGE SCALE GENOMIC DNA]</scope>
    <source>
        <strain evidence="6 7">SZMC22713</strain>
    </source>
</reference>
<dbReference type="Pfam" id="PF01709">
    <property type="entry name" value="Transcrip_reg"/>
    <property type="match status" value="1"/>
</dbReference>
<dbReference type="AlphaFoldDB" id="A0A4Y7QIH6"/>
<dbReference type="InterPro" id="IPR029072">
    <property type="entry name" value="YebC-like"/>
</dbReference>
<evidence type="ECO:0000259" key="5">
    <source>
        <dbReference type="Pfam" id="PF20772"/>
    </source>
</evidence>
<gene>
    <name evidence="6" type="ORF">BD410DRAFT_782521</name>
</gene>
<feature type="region of interest" description="Disordered" evidence="3">
    <location>
        <begin position="83"/>
        <end position="102"/>
    </location>
</feature>
<evidence type="ECO:0000259" key="4">
    <source>
        <dbReference type="Pfam" id="PF01709"/>
    </source>
</evidence>
<dbReference type="VEuPathDB" id="FungiDB:BD410DRAFT_782521"/>
<dbReference type="HAMAP" id="MF_00693">
    <property type="entry name" value="Transcrip_reg_TACO1"/>
    <property type="match status" value="1"/>
</dbReference>
<accession>A0A4Y7QIH6</accession>
<dbReference type="PANTHER" id="PTHR12532:SF0">
    <property type="entry name" value="TRANSLATIONAL ACTIVATOR OF CYTOCHROME C OXIDASE 1"/>
    <property type="match status" value="1"/>
</dbReference>
<dbReference type="InterPro" id="IPR026564">
    <property type="entry name" value="Transcrip_reg_TACO1-like_dom3"/>
</dbReference>
<evidence type="ECO:0000256" key="1">
    <source>
        <dbReference type="ARBA" id="ARBA00004173"/>
    </source>
</evidence>
<dbReference type="OrthoDB" id="2017544at2759"/>
<dbReference type="Proteomes" id="UP000294933">
    <property type="component" value="Unassembled WGS sequence"/>
</dbReference>
<evidence type="ECO:0000313" key="7">
    <source>
        <dbReference type="Proteomes" id="UP000294933"/>
    </source>
</evidence>
<evidence type="ECO:0000313" key="6">
    <source>
        <dbReference type="EMBL" id="TDL27437.1"/>
    </source>
</evidence>
<feature type="domain" description="TACO1/YebC-like second and third" evidence="4">
    <location>
        <begin position="104"/>
        <end position="264"/>
    </location>
</feature>
<dbReference type="SUPFAM" id="SSF75625">
    <property type="entry name" value="YebC-like"/>
    <property type="match status" value="1"/>
</dbReference>
<dbReference type="PANTHER" id="PTHR12532">
    <property type="entry name" value="TRANSLATIONAL ACTIVATOR OF CYTOCHROME C OXIDASE 1"/>
    <property type="match status" value="1"/>
</dbReference>
<dbReference type="FunFam" id="1.10.10.200:FF:000002">
    <property type="entry name" value="Probable transcriptional regulatory protein CLM62_37755"/>
    <property type="match status" value="1"/>
</dbReference>
<evidence type="ECO:0000256" key="2">
    <source>
        <dbReference type="ARBA" id="ARBA00008724"/>
    </source>
</evidence>
<feature type="domain" description="TACO1/YebC-like N-terminal" evidence="5">
    <location>
        <begin position="23"/>
        <end position="94"/>
    </location>
</feature>
<dbReference type="Pfam" id="PF20772">
    <property type="entry name" value="TACO1_YebC_N"/>
    <property type="match status" value="1"/>
</dbReference>
<dbReference type="GO" id="GO:0005739">
    <property type="term" value="C:mitochondrion"/>
    <property type="evidence" value="ECO:0007669"/>
    <property type="project" value="UniProtKB-SubCell"/>
</dbReference>
<dbReference type="InterPro" id="IPR002876">
    <property type="entry name" value="Transcrip_reg_TACO1-like"/>
</dbReference>
<dbReference type="InterPro" id="IPR048300">
    <property type="entry name" value="TACO1_YebC-like_2nd/3rd_dom"/>
</dbReference>
<comment type="similarity">
    <text evidence="2">Belongs to the TACO1 family.</text>
</comment>
<name>A0A4Y7QIH6_9AGAM</name>